<dbReference type="GO" id="GO:0022857">
    <property type="term" value="F:transmembrane transporter activity"/>
    <property type="evidence" value="ECO:0007669"/>
    <property type="project" value="TreeGrafter"/>
</dbReference>
<dbReference type="InterPro" id="IPR050250">
    <property type="entry name" value="Macrolide_Exporter_MacB"/>
</dbReference>
<feature type="transmembrane region" description="Helical" evidence="7">
    <location>
        <begin position="745"/>
        <end position="773"/>
    </location>
</feature>
<name>A0A1H0BTZ3_9ACTO</name>
<evidence type="ECO:0000256" key="5">
    <source>
        <dbReference type="ARBA" id="ARBA00023136"/>
    </source>
</evidence>
<evidence type="ECO:0000256" key="2">
    <source>
        <dbReference type="ARBA" id="ARBA00022475"/>
    </source>
</evidence>
<keyword evidence="4 7" id="KW-1133">Transmembrane helix</keyword>
<feature type="domain" description="ABC3 transporter permease C-terminal" evidence="8">
    <location>
        <begin position="695"/>
        <end position="811"/>
    </location>
</feature>
<feature type="transmembrane region" description="Helical" evidence="7">
    <location>
        <begin position="473"/>
        <end position="495"/>
    </location>
</feature>
<comment type="similarity">
    <text evidence="6">Belongs to the ABC-4 integral membrane protein family.</text>
</comment>
<feature type="transmembrane region" description="Helical" evidence="7">
    <location>
        <begin position="689"/>
        <end position="709"/>
    </location>
</feature>
<dbReference type="RefSeq" id="WP_092534830.1">
    <property type="nucleotide sequence ID" value="NZ_FNIM01000005.1"/>
</dbReference>
<keyword evidence="10" id="KW-1185">Reference proteome</keyword>
<dbReference type="PANTHER" id="PTHR30572">
    <property type="entry name" value="MEMBRANE COMPONENT OF TRANSPORTER-RELATED"/>
    <property type="match status" value="1"/>
</dbReference>
<gene>
    <name evidence="9" type="ORF">SAMN05216355_1054</name>
</gene>
<evidence type="ECO:0000256" key="7">
    <source>
        <dbReference type="SAM" id="Phobius"/>
    </source>
</evidence>
<proteinExistence type="inferred from homology"/>
<dbReference type="Pfam" id="PF02687">
    <property type="entry name" value="FtsX"/>
    <property type="match status" value="2"/>
</dbReference>
<feature type="transmembrane region" description="Helical" evidence="7">
    <location>
        <begin position="254"/>
        <end position="276"/>
    </location>
</feature>
<keyword evidence="2" id="KW-1003">Cell membrane</keyword>
<evidence type="ECO:0000256" key="6">
    <source>
        <dbReference type="ARBA" id="ARBA00038076"/>
    </source>
</evidence>
<feature type="transmembrane region" description="Helical" evidence="7">
    <location>
        <begin position="419"/>
        <end position="447"/>
    </location>
</feature>
<dbReference type="AlphaFoldDB" id="A0A1H0BTZ3"/>
<organism evidence="9 10">
    <name type="scientific">Actinomyces ruminicola</name>
    <dbReference type="NCBI Taxonomy" id="332524"/>
    <lineage>
        <taxon>Bacteria</taxon>
        <taxon>Bacillati</taxon>
        <taxon>Actinomycetota</taxon>
        <taxon>Actinomycetes</taxon>
        <taxon>Actinomycetales</taxon>
        <taxon>Actinomycetaceae</taxon>
        <taxon>Actinomyces</taxon>
    </lineage>
</organism>
<sequence>MPAMLDLRRTLAALVAVAMSAALIVFSFIVSDTATTQMTAAARASLGDADVVVLPERGGELSDAAASTLSAAPGVAGVRSYSEGTIWIDRMGSGGGTEFTYVLDVPSLSGSTRLTEGRLPEKEGEIAVSPSVAEQDVAVGSAMALKDDPVAVPTTATVVGVIAPGPEITRWSTDEQYIFATADERAALGLSTAPAALYVSATDGMSTQELMDSVSQALDAAGLDASVYAASDIVMMRASNMGDMNSTTQMLLQLLGPVCAVVAGIVIATTFSTLVARQARQVGLLRCIGAGRAQVFGSVLRSALATGLAGSAVGTLLGVVLAGLLTRSGLVDGLETRYLTVNRQTMVLAVVLSTAVTLVAVVRPARQATRVSPLVALTGQVADERSLSRRRMRTAAAGVVVALIGLGITWLSMWAQVVIYTAVGAVLMVLGVLAGLPLLVVGGARLVEWLGGGARRPVLHLAARNLARNPGRAAATTASLLVTVTVGATLLSGIATTSASVNAIMGASTPVDIRVDGITVADDAAALAARAKTADGVEQAAVVPVLEVGITPSTYEVDEITVSAVDPAAVAPVLRSDKGLEGLDDDTLVLANNYGLAEGTAVTLTGSEGSRELTVHVAESGIGPVVTRAVAAELSGGEVTATSLWVRTAGDGTDTSVVDAVRDALQRPDLVVSTSATERTSLNNQVGRIVTIIVAVLAFTLLITLSGLANTTDVSVLERFREIGVLRATGVQRGQVRRLFITEAVLTSLLGGLLGAAVGTVCGMTAVVAVFGLDAADSLVLQVPWLGLAGILLAAAAIGVLAALRPAGRAAAVAPVSALAQE</sequence>
<evidence type="ECO:0000313" key="10">
    <source>
        <dbReference type="Proteomes" id="UP000198541"/>
    </source>
</evidence>
<reference evidence="10" key="1">
    <citation type="submission" date="2016-10" db="EMBL/GenBank/DDBJ databases">
        <authorList>
            <person name="Varghese N."/>
            <person name="Submissions S."/>
        </authorList>
    </citation>
    <scope>NUCLEOTIDE SEQUENCE [LARGE SCALE GENOMIC DNA]</scope>
    <source>
        <strain evidence="10">DSM 27982</strain>
    </source>
</reference>
<comment type="subcellular location">
    <subcellularLocation>
        <location evidence="1">Cell membrane</location>
        <topology evidence="1">Multi-pass membrane protein</topology>
    </subcellularLocation>
</comment>
<evidence type="ECO:0000256" key="1">
    <source>
        <dbReference type="ARBA" id="ARBA00004651"/>
    </source>
</evidence>
<feature type="transmembrane region" description="Helical" evidence="7">
    <location>
        <begin position="345"/>
        <end position="362"/>
    </location>
</feature>
<protein>
    <submittedName>
        <fullName evidence="9">Putative ABC transport system permease protein</fullName>
    </submittedName>
</protein>
<feature type="transmembrane region" description="Helical" evidence="7">
    <location>
        <begin position="302"/>
        <end position="325"/>
    </location>
</feature>
<dbReference type="PANTHER" id="PTHR30572:SF4">
    <property type="entry name" value="ABC TRANSPORTER PERMEASE YTRF"/>
    <property type="match status" value="1"/>
</dbReference>
<accession>A0A1H0BTZ3</accession>
<evidence type="ECO:0000256" key="4">
    <source>
        <dbReference type="ARBA" id="ARBA00022989"/>
    </source>
</evidence>
<feature type="transmembrane region" description="Helical" evidence="7">
    <location>
        <begin position="395"/>
        <end position="413"/>
    </location>
</feature>
<dbReference type="InterPro" id="IPR003838">
    <property type="entry name" value="ABC3_permease_C"/>
</dbReference>
<evidence type="ECO:0000313" key="9">
    <source>
        <dbReference type="EMBL" id="SDN49045.1"/>
    </source>
</evidence>
<keyword evidence="3 7" id="KW-0812">Transmembrane</keyword>
<evidence type="ECO:0000259" key="8">
    <source>
        <dbReference type="Pfam" id="PF02687"/>
    </source>
</evidence>
<feature type="domain" description="ABC3 transporter permease C-terminal" evidence="8">
    <location>
        <begin position="258"/>
        <end position="373"/>
    </location>
</feature>
<evidence type="ECO:0000256" key="3">
    <source>
        <dbReference type="ARBA" id="ARBA00022692"/>
    </source>
</evidence>
<dbReference type="Proteomes" id="UP000198541">
    <property type="component" value="Unassembled WGS sequence"/>
</dbReference>
<feature type="transmembrane region" description="Helical" evidence="7">
    <location>
        <begin position="785"/>
        <end position="804"/>
    </location>
</feature>
<keyword evidence="5 7" id="KW-0472">Membrane</keyword>
<dbReference type="GO" id="GO:0005886">
    <property type="term" value="C:plasma membrane"/>
    <property type="evidence" value="ECO:0007669"/>
    <property type="project" value="UniProtKB-SubCell"/>
</dbReference>
<dbReference type="EMBL" id="FNIM01000005">
    <property type="protein sequence ID" value="SDN49045.1"/>
    <property type="molecule type" value="Genomic_DNA"/>
</dbReference>